<sequence>MTRRRCAMEEGRPQTTLIEQQKKISLTAVESVDEFSPRQIVLTLQSGRAFIAGEGLKIVGFSKSDGSFSAVGKIAGIRYAAGREKLVRKLFAK</sequence>
<accession>A0A9D1VV03</accession>
<dbReference type="EMBL" id="DXFD01000082">
    <property type="protein sequence ID" value="HIX47083.1"/>
    <property type="molecule type" value="Genomic_DNA"/>
</dbReference>
<gene>
    <name evidence="1" type="ORF">H9737_05270</name>
</gene>
<dbReference type="AlphaFoldDB" id="A0A9D1VV03"/>
<evidence type="ECO:0000313" key="2">
    <source>
        <dbReference type="Proteomes" id="UP000824249"/>
    </source>
</evidence>
<proteinExistence type="predicted"/>
<protein>
    <submittedName>
        <fullName evidence="1">YabP/YqfC family sporulation protein</fullName>
    </submittedName>
</protein>
<dbReference type="Gene3D" id="2.60.40.2000">
    <property type="match status" value="1"/>
</dbReference>
<name>A0A9D1VV03_9FIRM</name>
<dbReference type="InterPro" id="IPR038705">
    <property type="entry name" value="YabP_sf"/>
</dbReference>
<dbReference type="InterPro" id="IPR022476">
    <property type="entry name" value="Spore_YabP/YqfC"/>
</dbReference>
<dbReference type="Proteomes" id="UP000824249">
    <property type="component" value="Unassembled WGS sequence"/>
</dbReference>
<dbReference type="Pfam" id="PF07873">
    <property type="entry name" value="YabP"/>
    <property type="match status" value="1"/>
</dbReference>
<organism evidence="1 2">
    <name type="scientific">Candidatus Borkfalkia faecigallinarum</name>
    <dbReference type="NCBI Taxonomy" id="2838509"/>
    <lineage>
        <taxon>Bacteria</taxon>
        <taxon>Bacillati</taxon>
        <taxon>Bacillota</taxon>
        <taxon>Clostridia</taxon>
        <taxon>Christensenellales</taxon>
        <taxon>Christensenellaceae</taxon>
        <taxon>Candidatus Borkfalkia</taxon>
    </lineage>
</organism>
<comment type="caution">
    <text evidence="1">The sequence shown here is derived from an EMBL/GenBank/DDBJ whole genome shotgun (WGS) entry which is preliminary data.</text>
</comment>
<evidence type="ECO:0000313" key="1">
    <source>
        <dbReference type="EMBL" id="HIX47083.1"/>
    </source>
</evidence>
<reference evidence="1" key="2">
    <citation type="submission" date="2021-04" db="EMBL/GenBank/DDBJ databases">
        <authorList>
            <person name="Gilroy R."/>
        </authorList>
    </citation>
    <scope>NUCLEOTIDE SEQUENCE</scope>
    <source>
        <strain evidence="1">26628</strain>
    </source>
</reference>
<reference evidence="1" key="1">
    <citation type="journal article" date="2021" name="PeerJ">
        <title>Extensive microbial diversity within the chicken gut microbiome revealed by metagenomics and culture.</title>
        <authorList>
            <person name="Gilroy R."/>
            <person name="Ravi A."/>
            <person name="Getino M."/>
            <person name="Pursley I."/>
            <person name="Horton D.L."/>
            <person name="Alikhan N.F."/>
            <person name="Baker D."/>
            <person name="Gharbi K."/>
            <person name="Hall N."/>
            <person name="Watson M."/>
            <person name="Adriaenssens E.M."/>
            <person name="Foster-Nyarko E."/>
            <person name="Jarju S."/>
            <person name="Secka A."/>
            <person name="Antonio M."/>
            <person name="Oren A."/>
            <person name="Chaudhuri R.R."/>
            <person name="La Ragione R."/>
            <person name="Hildebrand F."/>
            <person name="Pallen M.J."/>
        </authorList>
    </citation>
    <scope>NUCLEOTIDE SEQUENCE</scope>
    <source>
        <strain evidence="1">26628</strain>
    </source>
</reference>